<organism evidence="2 3">
    <name type="scientific">Methanoregula boonei (strain DSM 21154 / JCM 14090 / 6A8)</name>
    <dbReference type="NCBI Taxonomy" id="456442"/>
    <lineage>
        <taxon>Archaea</taxon>
        <taxon>Methanobacteriati</taxon>
        <taxon>Methanobacteriota</taxon>
        <taxon>Stenosarchaea group</taxon>
        <taxon>Methanomicrobia</taxon>
        <taxon>Methanomicrobiales</taxon>
        <taxon>Methanoregulaceae</taxon>
        <taxon>Methanoregula</taxon>
    </lineage>
</organism>
<dbReference type="KEGG" id="mbn:Mboo_0634"/>
<proteinExistence type="predicted"/>
<dbReference type="OrthoDB" id="376809at2157"/>
<name>A7I5Z1_METB6</name>
<dbReference type="STRING" id="456442.Mboo_0634"/>
<accession>A7I5Z1</accession>
<protein>
    <submittedName>
        <fullName evidence="2">Uncharacterized protein</fullName>
    </submittedName>
</protein>
<reference evidence="3" key="1">
    <citation type="journal article" date="2015" name="Microbiology">
        <title>Genome of Methanoregula boonei 6A8 reveals adaptations to oligotrophic peatland environments.</title>
        <authorList>
            <person name="Braeuer S."/>
            <person name="Cadillo-Quiroz H."/>
            <person name="Kyrpides N."/>
            <person name="Woyke T."/>
            <person name="Goodwin L."/>
            <person name="Detter C."/>
            <person name="Podell S."/>
            <person name="Yavitt J.B."/>
            <person name="Zinder S.H."/>
        </authorList>
    </citation>
    <scope>NUCLEOTIDE SEQUENCE [LARGE SCALE GENOMIC DNA]</scope>
    <source>
        <strain evidence="3">DSM 21154 / JCM 14090 / 6A8</strain>
    </source>
</reference>
<dbReference type="GeneID" id="5411456"/>
<keyword evidence="3" id="KW-1185">Reference proteome</keyword>
<evidence type="ECO:0000313" key="2">
    <source>
        <dbReference type="EMBL" id="ABS55152.1"/>
    </source>
</evidence>
<dbReference type="Proteomes" id="UP000002408">
    <property type="component" value="Chromosome"/>
</dbReference>
<dbReference type="AlphaFoldDB" id="A7I5Z1"/>
<dbReference type="EMBL" id="CP000780">
    <property type="protein sequence ID" value="ABS55152.1"/>
    <property type="molecule type" value="Genomic_DNA"/>
</dbReference>
<dbReference type="HOGENOM" id="CLU_2299335_0_0_2"/>
<dbReference type="RefSeq" id="WP_012106173.1">
    <property type="nucleotide sequence ID" value="NC_009712.1"/>
</dbReference>
<dbReference type="eggNOG" id="arCOG12684">
    <property type="taxonomic scope" value="Archaea"/>
</dbReference>
<evidence type="ECO:0000256" key="1">
    <source>
        <dbReference type="SAM" id="MobiDB-lite"/>
    </source>
</evidence>
<sequence length="107" mass="12197">MKYTPRHVKKFLEEGKIDPELWKIHFPHLLPSHVPDCSECEDKKNDLCQGNKNPVDCFLGIYAEEEAKKAADPDKKAHKEKSKGFFPKGKRSKVPAGANITFDQSKM</sequence>
<evidence type="ECO:0000313" key="3">
    <source>
        <dbReference type="Proteomes" id="UP000002408"/>
    </source>
</evidence>
<gene>
    <name evidence="2" type="ordered locus">Mboo_0634</name>
</gene>
<feature type="region of interest" description="Disordered" evidence="1">
    <location>
        <begin position="69"/>
        <end position="107"/>
    </location>
</feature>